<proteinExistence type="predicted"/>
<dbReference type="PANTHER" id="PTHR45581">
    <property type="entry name" value="PROTEIN CBG10435"/>
    <property type="match status" value="1"/>
</dbReference>
<evidence type="ECO:0000313" key="3">
    <source>
        <dbReference type="Proteomes" id="UP000887540"/>
    </source>
</evidence>
<dbReference type="Pfam" id="PF13847">
    <property type="entry name" value="Methyltransf_31"/>
    <property type="match status" value="1"/>
</dbReference>
<dbReference type="InterPro" id="IPR029063">
    <property type="entry name" value="SAM-dependent_MTases_sf"/>
</dbReference>
<name>A0A914DY41_9BILA</name>
<organism evidence="3 4">
    <name type="scientific">Acrobeloides nanus</name>
    <dbReference type="NCBI Taxonomy" id="290746"/>
    <lineage>
        <taxon>Eukaryota</taxon>
        <taxon>Metazoa</taxon>
        <taxon>Ecdysozoa</taxon>
        <taxon>Nematoda</taxon>
        <taxon>Chromadorea</taxon>
        <taxon>Rhabditida</taxon>
        <taxon>Tylenchina</taxon>
        <taxon>Cephalobomorpha</taxon>
        <taxon>Cephaloboidea</taxon>
        <taxon>Cephalobidae</taxon>
        <taxon>Acrobeloides</taxon>
    </lineage>
</organism>
<feature type="domain" description="Methyltransferase" evidence="1">
    <location>
        <begin position="168"/>
        <end position="277"/>
    </location>
</feature>
<accession>A0A914DY41</accession>
<dbReference type="InterPro" id="IPR036388">
    <property type="entry name" value="WH-like_DNA-bd_sf"/>
</dbReference>
<protein>
    <submittedName>
        <fullName evidence="4">Methyltransferase domain-containing protein</fullName>
    </submittedName>
</protein>
<dbReference type="Gene3D" id="1.10.10.10">
    <property type="entry name" value="Winged helix-like DNA-binding domain superfamily/Winged helix DNA-binding domain"/>
    <property type="match status" value="1"/>
</dbReference>
<reference evidence="4" key="1">
    <citation type="submission" date="2022-11" db="UniProtKB">
        <authorList>
            <consortium name="WormBaseParasite"/>
        </authorList>
    </citation>
    <scope>IDENTIFICATION</scope>
</reference>
<feature type="domain" description="S-adenosylmethionine-dependent methyltransferase Rv2258c-like winged HTH" evidence="2">
    <location>
        <begin position="17"/>
        <end position="91"/>
    </location>
</feature>
<dbReference type="SUPFAM" id="SSF53335">
    <property type="entry name" value="S-adenosyl-L-methionine-dependent methyltransferases"/>
    <property type="match status" value="1"/>
</dbReference>
<dbReference type="PANTHER" id="PTHR45581:SF3">
    <property type="entry name" value="METHYLTRANSFERASE DOMAIN-CONTAINING PROTEIN"/>
    <property type="match status" value="1"/>
</dbReference>
<dbReference type="WBParaSite" id="ACRNAN_scaffold4293.g22864.t1">
    <property type="protein sequence ID" value="ACRNAN_scaffold4293.g22864.t1"/>
    <property type="gene ID" value="ACRNAN_scaffold4293.g22864"/>
</dbReference>
<evidence type="ECO:0000313" key="4">
    <source>
        <dbReference type="WBParaSite" id="ACRNAN_scaffold4293.g22864.t1"/>
    </source>
</evidence>
<dbReference type="CDD" id="cd02440">
    <property type="entry name" value="AdoMet_MTases"/>
    <property type="match status" value="1"/>
</dbReference>
<evidence type="ECO:0000259" key="1">
    <source>
        <dbReference type="Pfam" id="PF13847"/>
    </source>
</evidence>
<dbReference type="InterPro" id="IPR025714">
    <property type="entry name" value="Methyltranfer_dom"/>
</dbReference>
<keyword evidence="3" id="KW-1185">Reference proteome</keyword>
<dbReference type="AlphaFoldDB" id="A0A914DY41"/>
<dbReference type="Proteomes" id="UP000887540">
    <property type="component" value="Unplaced"/>
</dbReference>
<dbReference type="Gene3D" id="3.40.50.150">
    <property type="entry name" value="Vaccinia Virus protein VP39"/>
    <property type="match status" value="1"/>
</dbReference>
<dbReference type="InterPro" id="IPR048711">
    <property type="entry name" value="WHD_Rv2258c"/>
</dbReference>
<evidence type="ECO:0000259" key="2">
    <source>
        <dbReference type="Pfam" id="PF21320"/>
    </source>
</evidence>
<sequence length="356" mass="39686">MNVEFHEKLATIAAHGTLSLSIALGIKLGLFDALADVSSEENPATPDEVALQVALKPRYVREWLCAMACAEIIEVDHTGGKFWIPIDKLSMISGPNKDVFLMHMAMIPIFGSVFEDIVKVCKNDGPYGMDYSSYSSFYEAMNAISHSQHQKVLVDKYIPMIGMKEKLEEGILVLDVGCGAGFHILELAPHFPKSHFIGVDITESAIQQAEEQKKKKNFSNVEFVCLDAKELKPEWIEKFDLVLIFDACHDQCRPDLCIKEIHRVLKPDGLFAMIEIDGTSNCYTDRQEKGIAAAMFYSASLFHCLPVGNNTPDALGLGTMWGIERGKKLLQDAGFTNIKVEKTPFFEINVAYLARK</sequence>
<dbReference type="Pfam" id="PF21320">
    <property type="entry name" value="WHD_Rv2258c"/>
    <property type="match status" value="1"/>
</dbReference>